<dbReference type="GO" id="GO:0003677">
    <property type="term" value="F:DNA binding"/>
    <property type="evidence" value="ECO:0007669"/>
    <property type="project" value="InterPro"/>
</dbReference>
<reference evidence="3 4" key="1">
    <citation type="submission" date="2020-01" db="EMBL/GenBank/DDBJ databases">
        <title>Anaeroalcalibacter tamaniensis gen. nov., sp. nov., moderately halophilic strictly anaerobic fermenter bacterium from mud volcano of Taman peninsula.</title>
        <authorList>
            <person name="Frolova A."/>
            <person name="Merkel A.Y."/>
            <person name="Slobodkin A.I."/>
        </authorList>
    </citation>
    <scope>NUCLEOTIDE SEQUENCE [LARGE SCALE GENOMIC DNA]</scope>
    <source>
        <strain evidence="3 4">F-3ap</strain>
    </source>
</reference>
<dbReference type="PANTHER" id="PTHR30461">
    <property type="entry name" value="DNA-INVERTASE FROM LAMBDOID PROPHAGE"/>
    <property type="match status" value="1"/>
</dbReference>
<dbReference type="CDD" id="cd00338">
    <property type="entry name" value="Ser_Recombinase"/>
    <property type="match status" value="1"/>
</dbReference>
<dbReference type="GO" id="GO:0000150">
    <property type="term" value="F:DNA strand exchange activity"/>
    <property type="evidence" value="ECO:0007669"/>
    <property type="project" value="InterPro"/>
</dbReference>
<dbReference type="Gene3D" id="3.40.50.1390">
    <property type="entry name" value="Resolvase, N-terminal catalytic domain"/>
    <property type="match status" value="1"/>
</dbReference>
<dbReference type="Pfam" id="PF00239">
    <property type="entry name" value="Resolvase"/>
    <property type="match status" value="1"/>
</dbReference>
<dbReference type="AlphaFoldDB" id="A0A7X5KPB5"/>
<proteinExistence type="predicted"/>
<gene>
    <name evidence="3" type="ORF">GXN74_08780</name>
</gene>
<dbReference type="Proteomes" id="UP000461585">
    <property type="component" value="Unassembled WGS sequence"/>
</dbReference>
<dbReference type="RefSeq" id="WP_162370560.1">
    <property type="nucleotide sequence ID" value="NZ_JAAEEH010000022.1"/>
</dbReference>
<dbReference type="InterPro" id="IPR011109">
    <property type="entry name" value="DNA_bind_recombinase_dom"/>
</dbReference>
<dbReference type="PROSITE" id="PS51737">
    <property type="entry name" value="RECOMBINASE_DNA_BIND"/>
    <property type="match status" value="1"/>
</dbReference>
<dbReference type="InterPro" id="IPR006119">
    <property type="entry name" value="Resolv_N"/>
</dbReference>
<keyword evidence="4" id="KW-1185">Reference proteome</keyword>
<organism evidence="3 4">
    <name type="scientific">Anaerotalea alkaliphila</name>
    <dbReference type="NCBI Taxonomy" id="2662126"/>
    <lineage>
        <taxon>Bacteria</taxon>
        <taxon>Bacillati</taxon>
        <taxon>Bacillota</taxon>
        <taxon>Clostridia</taxon>
        <taxon>Eubacteriales</taxon>
        <taxon>Anaerotalea</taxon>
    </lineage>
</organism>
<dbReference type="SUPFAM" id="SSF53041">
    <property type="entry name" value="Resolvase-like"/>
    <property type="match status" value="1"/>
</dbReference>
<dbReference type="SMART" id="SM00857">
    <property type="entry name" value="Resolvase"/>
    <property type="match status" value="1"/>
</dbReference>
<dbReference type="InterPro" id="IPR036162">
    <property type="entry name" value="Resolvase-like_N_sf"/>
</dbReference>
<name>A0A7X5KPB5_9FIRM</name>
<evidence type="ECO:0000259" key="1">
    <source>
        <dbReference type="PROSITE" id="PS51736"/>
    </source>
</evidence>
<dbReference type="Pfam" id="PF07508">
    <property type="entry name" value="Recombinase"/>
    <property type="match status" value="1"/>
</dbReference>
<dbReference type="InterPro" id="IPR038109">
    <property type="entry name" value="DNA_bind_recomb_sf"/>
</dbReference>
<dbReference type="PROSITE" id="PS51736">
    <property type="entry name" value="RECOMBINASES_3"/>
    <property type="match status" value="1"/>
</dbReference>
<dbReference type="EMBL" id="JAAEEH010000022">
    <property type="protein sequence ID" value="NDL67832.1"/>
    <property type="molecule type" value="Genomic_DNA"/>
</dbReference>
<evidence type="ECO:0000313" key="4">
    <source>
        <dbReference type="Proteomes" id="UP000461585"/>
    </source>
</evidence>
<feature type="domain" description="Resolvase/invertase-type recombinase catalytic" evidence="1">
    <location>
        <begin position="42"/>
        <end position="190"/>
    </location>
</feature>
<feature type="domain" description="Recombinase" evidence="2">
    <location>
        <begin position="198"/>
        <end position="324"/>
    </location>
</feature>
<dbReference type="InterPro" id="IPR050639">
    <property type="entry name" value="SSR_resolvase"/>
</dbReference>
<sequence>MEIIEIQNKPSTELIDKIKKKYKESATDILKIEPKKTKKKIRVGVYARVSTREPDQLGSLEAQVAFYTFALLKDPNNKLVRIYADEGVSGTNAKKRSGFQKMIKDCENGKIDRIVTKSISRFARNTVDALEYVRKLKEYKVSIYFEKEGIDTAKEDGEVLLTVYSALAQEESRSLGESISWGKKALAKRGIVRHNARTYGYDFNKDRSWYIVEEEAKVVRSIFERYINGITTPQISRDLTIEGIPTMKEGSSWDGKRICTILNNISYTGDLLYQKNYTKDTITSRSKQNFGEVPQLLIEDHHPAIIDRETWNKAQGIMEKRRNPKTNRKRSHDKEEFFSRFLCSNCGNFYAHVLWVTKHKWRCKASLKKEPLACCDAGYIEEPEIIKQFMKMLIECKKDSSFKSLIEEKIEEKSLTRNEKQLLSYLEEEIQKRYQELYKVVEAGGKSGEDTVEIKKHTDGIMAVQDKINEIIDKEDEYKFLVEEKEWFMKELDNLPDKKKLDYRNDIFKRVIKDGIISSDNIIIFNLIFGISRTASK</sequence>
<protein>
    <submittedName>
        <fullName evidence="3">Recombinase family protein</fullName>
    </submittedName>
</protein>
<comment type="caution">
    <text evidence="3">The sequence shown here is derived from an EMBL/GenBank/DDBJ whole genome shotgun (WGS) entry which is preliminary data.</text>
</comment>
<dbReference type="Gene3D" id="3.90.1750.20">
    <property type="entry name" value="Putative Large Serine Recombinase, Chain B, Domain 2"/>
    <property type="match status" value="1"/>
</dbReference>
<accession>A0A7X5KPB5</accession>
<evidence type="ECO:0000259" key="2">
    <source>
        <dbReference type="PROSITE" id="PS51737"/>
    </source>
</evidence>
<dbReference type="PANTHER" id="PTHR30461:SF23">
    <property type="entry name" value="DNA RECOMBINASE-RELATED"/>
    <property type="match status" value="1"/>
</dbReference>
<evidence type="ECO:0000313" key="3">
    <source>
        <dbReference type="EMBL" id="NDL67832.1"/>
    </source>
</evidence>